<sequence>MSWKPPRSRWRKCIRSCKTMGSCQQLRFNPSLLLRPRVLTIPILCHRPLIPSILHRSPGGHSWSICLGLRRRDVCRIVVGMYLELALGMDVGLCDVELLIVNL</sequence>
<dbReference type="AlphaFoldDB" id="A0A1Z5RJD5"/>
<proteinExistence type="predicted"/>
<name>A0A1Z5RJD5_SORBI</name>
<evidence type="ECO:0000313" key="1">
    <source>
        <dbReference type="EMBL" id="OQU83555.1"/>
    </source>
</evidence>
<dbReference type="Gramene" id="OQU83555">
    <property type="protein sequence ID" value="OQU83555"/>
    <property type="gene ID" value="SORBI_3005G133233"/>
</dbReference>
<evidence type="ECO:0000313" key="2">
    <source>
        <dbReference type="Proteomes" id="UP000000768"/>
    </source>
</evidence>
<dbReference type="Proteomes" id="UP000000768">
    <property type="component" value="Chromosome 5"/>
</dbReference>
<organism evidence="1 2">
    <name type="scientific">Sorghum bicolor</name>
    <name type="common">Sorghum</name>
    <name type="synonym">Sorghum vulgare</name>
    <dbReference type="NCBI Taxonomy" id="4558"/>
    <lineage>
        <taxon>Eukaryota</taxon>
        <taxon>Viridiplantae</taxon>
        <taxon>Streptophyta</taxon>
        <taxon>Embryophyta</taxon>
        <taxon>Tracheophyta</taxon>
        <taxon>Spermatophyta</taxon>
        <taxon>Magnoliopsida</taxon>
        <taxon>Liliopsida</taxon>
        <taxon>Poales</taxon>
        <taxon>Poaceae</taxon>
        <taxon>PACMAD clade</taxon>
        <taxon>Panicoideae</taxon>
        <taxon>Andropogonodae</taxon>
        <taxon>Andropogoneae</taxon>
        <taxon>Sorghinae</taxon>
        <taxon>Sorghum</taxon>
    </lineage>
</organism>
<dbReference type="InParanoid" id="A0A1Z5RJD5"/>
<dbReference type="EMBL" id="CM000764">
    <property type="protein sequence ID" value="OQU83555.1"/>
    <property type="molecule type" value="Genomic_DNA"/>
</dbReference>
<gene>
    <name evidence="1" type="ORF">SORBI_3005G133233</name>
</gene>
<accession>A0A1Z5RJD5</accession>
<keyword evidence="2" id="KW-1185">Reference proteome</keyword>
<reference evidence="1 2" key="1">
    <citation type="journal article" date="2009" name="Nature">
        <title>The Sorghum bicolor genome and the diversification of grasses.</title>
        <authorList>
            <person name="Paterson A.H."/>
            <person name="Bowers J.E."/>
            <person name="Bruggmann R."/>
            <person name="Dubchak I."/>
            <person name="Grimwood J."/>
            <person name="Gundlach H."/>
            <person name="Haberer G."/>
            <person name="Hellsten U."/>
            <person name="Mitros T."/>
            <person name="Poliakov A."/>
            <person name="Schmutz J."/>
            <person name="Spannagl M."/>
            <person name="Tang H."/>
            <person name="Wang X."/>
            <person name="Wicker T."/>
            <person name="Bharti A.K."/>
            <person name="Chapman J."/>
            <person name="Feltus F.A."/>
            <person name="Gowik U."/>
            <person name="Grigoriev I.V."/>
            <person name="Lyons E."/>
            <person name="Maher C.A."/>
            <person name="Martis M."/>
            <person name="Narechania A."/>
            <person name="Otillar R.P."/>
            <person name="Penning B.W."/>
            <person name="Salamov A.A."/>
            <person name="Wang Y."/>
            <person name="Zhang L."/>
            <person name="Carpita N.C."/>
            <person name="Freeling M."/>
            <person name="Gingle A.R."/>
            <person name="Hash C.T."/>
            <person name="Keller B."/>
            <person name="Klein P."/>
            <person name="Kresovich S."/>
            <person name="McCann M.C."/>
            <person name="Ming R."/>
            <person name="Peterson D.G."/>
            <person name="Mehboob-ur-Rahman"/>
            <person name="Ware D."/>
            <person name="Westhoff P."/>
            <person name="Mayer K.F."/>
            <person name="Messing J."/>
            <person name="Rokhsar D.S."/>
        </authorList>
    </citation>
    <scope>NUCLEOTIDE SEQUENCE [LARGE SCALE GENOMIC DNA]</scope>
    <source>
        <strain evidence="2">cv. BTx623</strain>
    </source>
</reference>
<protein>
    <submittedName>
        <fullName evidence="1">Uncharacterized protein</fullName>
    </submittedName>
</protein>
<reference evidence="2" key="2">
    <citation type="journal article" date="2018" name="Plant J.">
        <title>The Sorghum bicolor reference genome: improved assembly, gene annotations, a transcriptome atlas, and signatures of genome organization.</title>
        <authorList>
            <person name="McCormick R.F."/>
            <person name="Truong S.K."/>
            <person name="Sreedasyam A."/>
            <person name="Jenkins J."/>
            <person name="Shu S."/>
            <person name="Sims D."/>
            <person name="Kennedy M."/>
            <person name="Amirebrahimi M."/>
            <person name="Weers B.D."/>
            <person name="McKinley B."/>
            <person name="Mattison A."/>
            <person name="Morishige D.T."/>
            <person name="Grimwood J."/>
            <person name="Schmutz J."/>
            <person name="Mullet J.E."/>
        </authorList>
    </citation>
    <scope>NUCLEOTIDE SEQUENCE [LARGE SCALE GENOMIC DNA]</scope>
    <source>
        <strain evidence="2">cv. BTx623</strain>
    </source>
</reference>